<keyword evidence="2" id="KW-1185">Reference proteome</keyword>
<name>A0A445AC04_ARAHY</name>
<sequence length="133" mass="15520">MYLDKSIRTRLMHNIFNNTTHPSKKYIQVIQVLFDSCTSSNFQIVCDLWATYNINLTLLNRSSLLTCIDFNTRCVVDEKFVPKVGMIFKTLEEVGKFYKHYSKHAGFSTKIKNTTRKGDEVKNQLIVCSREVR</sequence>
<protein>
    <recommendedName>
        <fullName evidence="3">Protein FAR1-RELATED SEQUENCE</fullName>
    </recommendedName>
</protein>
<dbReference type="Proteomes" id="UP000289738">
    <property type="component" value="Chromosome B02"/>
</dbReference>
<evidence type="ECO:0008006" key="3">
    <source>
        <dbReference type="Google" id="ProtNLM"/>
    </source>
</evidence>
<comment type="caution">
    <text evidence="1">The sequence shown here is derived from an EMBL/GenBank/DDBJ whole genome shotgun (WGS) entry which is preliminary data.</text>
</comment>
<proteinExistence type="predicted"/>
<reference evidence="1 2" key="1">
    <citation type="submission" date="2019-01" db="EMBL/GenBank/DDBJ databases">
        <title>Sequencing of cultivated peanut Arachis hypogaea provides insights into genome evolution and oil improvement.</title>
        <authorList>
            <person name="Chen X."/>
        </authorList>
    </citation>
    <scope>NUCLEOTIDE SEQUENCE [LARGE SCALE GENOMIC DNA]</scope>
    <source>
        <strain evidence="2">cv. Fuhuasheng</strain>
        <tissue evidence="1">Leaves</tissue>
    </source>
</reference>
<evidence type="ECO:0000313" key="1">
    <source>
        <dbReference type="EMBL" id="RYR23966.1"/>
    </source>
</evidence>
<dbReference type="AlphaFoldDB" id="A0A445AC04"/>
<gene>
    <name evidence="1" type="ORF">Ahy_B02g057452</name>
</gene>
<dbReference type="EMBL" id="SDMP01000012">
    <property type="protein sequence ID" value="RYR23966.1"/>
    <property type="molecule type" value="Genomic_DNA"/>
</dbReference>
<evidence type="ECO:0000313" key="2">
    <source>
        <dbReference type="Proteomes" id="UP000289738"/>
    </source>
</evidence>
<accession>A0A445AC04</accession>
<organism evidence="1 2">
    <name type="scientific">Arachis hypogaea</name>
    <name type="common">Peanut</name>
    <dbReference type="NCBI Taxonomy" id="3818"/>
    <lineage>
        <taxon>Eukaryota</taxon>
        <taxon>Viridiplantae</taxon>
        <taxon>Streptophyta</taxon>
        <taxon>Embryophyta</taxon>
        <taxon>Tracheophyta</taxon>
        <taxon>Spermatophyta</taxon>
        <taxon>Magnoliopsida</taxon>
        <taxon>eudicotyledons</taxon>
        <taxon>Gunneridae</taxon>
        <taxon>Pentapetalae</taxon>
        <taxon>rosids</taxon>
        <taxon>fabids</taxon>
        <taxon>Fabales</taxon>
        <taxon>Fabaceae</taxon>
        <taxon>Papilionoideae</taxon>
        <taxon>50 kb inversion clade</taxon>
        <taxon>dalbergioids sensu lato</taxon>
        <taxon>Dalbergieae</taxon>
        <taxon>Pterocarpus clade</taxon>
        <taxon>Arachis</taxon>
    </lineage>
</organism>
<dbReference type="PANTHER" id="PTHR46328">
    <property type="entry name" value="FAR-RED IMPAIRED RESPONSIVE (FAR1) FAMILY PROTEIN-RELATED"/>
    <property type="match status" value="1"/>
</dbReference>
<dbReference type="PANTHER" id="PTHR46328:SF27">
    <property type="entry name" value="OS12G0287500 PROTEIN"/>
    <property type="match status" value="1"/>
</dbReference>